<proteinExistence type="inferred from homology"/>
<dbReference type="OrthoDB" id="538817at2759"/>
<keyword evidence="2" id="KW-0963">Cytoplasm</keyword>
<evidence type="ECO:0008006" key="9">
    <source>
        <dbReference type="Google" id="ProtNLM"/>
    </source>
</evidence>
<dbReference type="InterPro" id="IPR027974">
    <property type="entry name" value="DUF4470"/>
</dbReference>
<dbReference type="GO" id="GO:0044458">
    <property type="term" value="P:motile cilium assembly"/>
    <property type="evidence" value="ECO:0007669"/>
    <property type="project" value="TreeGrafter"/>
</dbReference>
<comment type="caution">
    <text evidence="7">The sequence shown here is derived from an EMBL/GenBank/DDBJ whole genome shotgun (WGS) entry which is preliminary data.</text>
</comment>
<dbReference type="AlphaFoldDB" id="A0A8S9WWL3"/>
<feature type="domain" description="Dynein assembly factor 3 C-terminal" evidence="6">
    <location>
        <begin position="138"/>
        <end position="438"/>
    </location>
</feature>
<evidence type="ECO:0000256" key="4">
    <source>
        <dbReference type="ARBA" id="ARBA00024190"/>
    </source>
</evidence>
<reference evidence="7" key="1">
    <citation type="journal article" date="2021" name="Mol. Ecol. Resour.">
        <title>Apolygus lucorum genome provides insights into omnivorousness and mesophyll feeding.</title>
        <authorList>
            <person name="Liu Y."/>
            <person name="Liu H."/>
            <person name="Wang H."/>
            <person name="Huang T."/>
            <person name="Liu B."/>
            <person name="Yang B."/>
            <person name="Yin L."/>
            <person name="Li B."/>
            <person name="Zhang Y."/>
            <person name="Zhang S."/>
            <person name="Jiang F."/>
            <person name="Zhang X."/>
            <person name="Ren Y."/>
            <person name="Wang B."/>
            <person name="Wang S."/>
            <person name="Lu Y."/>
            <person name="Wu K."/>
            <person name="Fan W."/>
            <person name="Wang G."/>
        </authorList>
    </citation>
    <scope>NUCLEOTIDE SEQUENCE</scope>
    <source>
        <strain evidence="7">12Hb</strain>
    </source>
</reference>
<comment type="similarity">
    <text evidence="1">Belongs to the DNAAF3 family.</text>
</comment>
<dbReference type="InterPro" id="IPR039304">
    <property type="entry name" value="DNAAF3"/>
</dbReference>
<feature type="domain" description="DUF4470" evidence="5">
    <location>
        <begin position="2"/>
        <end position="105"/>
    </location>
</feature>
<evidence type="ECO:0000256" key="3">
    <source>
        <dbReference type="ARBA" id="ARBA00022794"/>
    </source>
</evidence>
<sequence length="461" mass="53784">MLWGYSPAQDMLGLLMETNSKKVEKRGTVKILLAGCSDPRHILMTLAKYYTHNVEVTIHFYVAEVLIDFIARQLLLLILALEPSLKVPLCQKTYLWMELFGNALIRPKSVEYLLEKSEQLIHVITDPEYNVFRLPCVDLTDLKYKERDKLEAIFRYWTRNEFNVSQHWDTRLRKKLGTRYDSKNGAFEWDYFMKMKDKHKPLLVNSNEYNQWRKNGVAFVWLETEYSMSNPTFAMGVHVVGDQLEEFGYFGDMDIGPYYTFATNCEDANMLETNHHTNLHRGTDIFCRNLTRCFYEIEHGKPYIHEGDQRTLGQIVLKVNELDMNPKPRLEADTPKTKETYSSIPLKHKIHLLNTKSIKNLPTKSKFKNFFDAAFISQSMEKLLMESDHHKDFFSMMTDGGVVVWETRKAYLDISKEGLQSFEDAVKSMMRDNNCQPVGSQSFNVDFVVKFKMVKSPEGPS</sequence>
<dbReference type="Proteomes" id="UP000466442">
    <property type="component" value="Unassembled WGS sequence"/>
</dbReference>
<dbReference type="Pfam" id="PF14740">
    <property type="entry name" value="DUF4471"/>
    <property type="match status" value="1"/>
</dbReference>
<organism evidence="7 8">
    <name type="scientific">Apolygus lucorum</name>
    <name type="common">Small green plant bug</name>
    <name type="synonym">Lygocoris lucorum</name>
    <dbReference type="NCBI Taxonomy" id="248454"/>
    <lineage>
        <taxon>Eukaryota</taxon>
        <taxon>Metazoa</taxon>
        <taxon>Ecdysozoa</taxon>
        <taxon>Arthropoda</taxon>
        <taxon>Hexapoda</taxon>
        <taxon>Insecta</taxon>
        <taxon>Pterygota</taxon>
        <taxon>Neoptera</taxon>
        <taxon>Paraneoptera</taxon>
        <taxon>Hemiptera</taxon>
        <taxon>Heteroptera</taxon>
        <taxon>Panheteroptera</taxon>
        <taxon>Cimicomorpha</taxon>
        <taxon>Miridae</taxon>
        <taxon>Mirini</taxon>
        <taxon>Apolygus</taxon>
    </lineage>
</organism>
<dbReference type="PANTHER" id="PTHR22118">
    <property type="entry name" value="DYNEIN ASSEMBLY FACTOR 3, AXONEMAL"/>
    <property type="match status" value="1"/>
</dbReference>
<evidence type="ECO:0000256" key="2">
    <source>
        <dbReference type="ARBA" id="ARBA00022490"/>
    </source>
</evidence>
<dbReference type="GO" id="GO:0070286">
    <property type="term" value="P:axonemal dynein complex assembly"/>
    <property type="evidence" value="ECO:0007669"/>
    <property type="project" value="InterPro"/>
</dbReference>
<evidence type="ECO:0000313" key="8">
    <source>
        <dbReference type="Proteomes" id="UP000466442"/>
    </source>
</evidence>
<gene>
    <name evidence="7" type="ORF">GE061_005530</name>
</gene>
<evidence type="ECO:0000259" key="6">
    <source>
        <dbReference type="Pfam" id="PF14740"/>
    </source>
</evidence>
<keyword evidence="3" id="KW-0970">Cilium biogenesis/degradation</keyword>
<evidence type="ECO:0000256" key="1">
    <source>
        <dbReference type="ARBA" id="ARBA00010449"/>
    </source>
</evidence>
<dbReference type="EMBL" id="WIXP02000013">
    <property type="protein sequence ID" value="KAF6201083.1"/>
    <property type="molecule type" value="Genomic_DNA"/>
</dbReference>
<comment type="subcellular location">
    <subcellularLocation>
        <location evidence="4">Dynein axonemal particle</location>
    </subcellularLocation>
</comment>
<evidence type="ECO:0000313" key="7">
    <source>
        <dbReference type="EMBL" id="KAF6201083.1"/>
    </source>
</evidence>
<dbReference type="Pfam" id="PF14737">
    <property type="entry name" value="DUF4470"/>
    <property type="match status" value="1"/>
</dbReference>
<dbReference type="InterPro" id="IPR028235">
    <property type="entry name" value="DNAAF3_C"/>
</dbReference>
<protein>
    <recommendedName>
        <fullName evidence="9">Dynein assembly factor 3, axonemal homolog</fullName>
    </recommendedName>
</protein>
<evidence type="ECO:0000259" key="5">
    <source>
        <dbReference type="Pfam" id="PF14737"/>
    </source>
</evidence>
<accession>A0A8S9WWL3</accession>
<dbReference type="GO" id="GO:0120293">
    <property type="term" value="C:dynein axonemal particle"/>
    <property type="evidence" value="ECO:0007669"/>
    <property type="project" value="UniProtKB-SubCell"/>
</dbReference>
<name>A0A8S9WWL3_APOLU</name>
<keyword evidence="8" id="KW-1185">Reference proteome</keyword>
<dbReference type="PANTHER" id="PTHR22118:SF14">
    <property type="entry name" value="DYNEIN AXONEMAL ASSEMBLY FACTOR 3"/>
    <property type="match status" value="1"/>
</dbReference>